<keyword evidence="5" id="KW-1185">Reference proteome</keyword>
<sequence length="219" mass="23922">MNHAADDILNAISAANADLSPLLEEMTAYGRENNFPIVGPETGQFLRTLAVATGARRVFEFGSGFGYSAAWYASVLPDDGEIVLTDFEEKNLERAESYLKRADFTGKIYYEVGDAMESFEQHDGPWDLVLVDHQKSEYANALSLARPELTENAVIVADNILRGPVSPSDLRGGLHGEATELDENAAGIIEYVRTVRDDETFETSIVPLGSGLAVSVYRV</sequence>
<dbReference type="InterPro" id="IPR002935">
    <property type="entry name" value="SAM_O-MeTrfase"/>
</dbReference>
<organism evidence="4 5">
    <name type="scientific">Haloarcula mannanilytica</name>
    <dbReference type="NCBI Taxonomy" id="2509225"/>
    <lineage>
        <taxon>Archaea</taxon>
        <taxon>Methanobacteriati</taxon>
        <taxon>Methanobacteriota</taxon>
        <taxon>Stenosarchaea group</taxon>
        <taxon>Halobacteria</taxon>
        <taxon>Halobacteriales</taxon>
        <taxon>Haloarculaceae</taxon>
        <taxon>Haloarcula</taxon>
    </lineage>
</organism>
<evidence type="ECO:0000313" key="5">
    <source>
        <dbReference type="Proteomes" id="UP000304382"/>
    </source>
</evidence>
<evidence type="ECO:0000256" key="1">
    <source>
        <dbReference type="ARBA" id="ARBA00022603"/>
    </source>
</evidence>
<keyword evidence="3" id="KW-0949">S-adenosyl-L-methionine</keyword>
<keyword evidence="2" id="KW-0808">Transferase</keyword>
<gene>
    <name evidence="4" type="ORF">Harman_41480</name>
</gene>
<dbReference type="GO" id="GO:0008171">
    <property type="term" value="F:O-methyltransferase activity"/>
    <property type="evidence" value="ECO:0007669"/>
    <property type="project" value="InterPro"/>
</dbReference>
<reference evidence="4 5" key="1">
    <citation type="submission" date="2019-02" db="EMBL/GenBank/DDBJ databases">
        <title>Haloarcula mannanilyticum sp. nov., a mannan degrading haloarchaeon isolated from commercial salt.</title>
        <authorList>
            <person name="Enomoto S."/>
            <person name="Shimane Y."/>
            <person name="Kamekura M."/>
            <person name="Ito T."/>
            <person name="Moriya O."/>
            <person name="Ihara K."/>
            <person name="Takahashi-Ando N."/>
            <person name="Fukushima Y."/>
            <person name="Yoshida Y."/>
            <person name="Usama R."/>
            <person name="Takai K."/>
            <person name="Minegishi H."/>
        </authorList>
    </citation>
    <scope>NUCLEOTIDE SEQUENCE [LARGE SCALE GENOMIC DNA]</scope>
    <source>
        <strain evidence="4 5">MD130-1</strain>
    </source>
</reference>
<evidence type="ECO:0000256" key="3">
    <source>
        <dbReference type="ARBA" id="ARBA00022691"/>
    </source>
</evidence>
<dbReference type="Gene3D" id="3.40.50.150">
    <property type="entry name" value="Vaccinia Virus protein VP39"/>
    <property type="match status" value="1"/>
</dbReference>
<comment type="caution">
    <text evidence="4">The sequence shown here is derived from an EMBL/GenBank/DDBJ whole genome shotgun (WGS) entry which is preliminary data.</text>
</comment>
<keyword evidence="1" id="KW-0489">Methyltransferase</keyword>
<dbReference type="CDD" id="cd02440">
    <property type="entry name" value="AdoMet_MTases"/>
    <property type="match status" value="1"/>
</dbReference>
<evidence type="ECO:0008006" key="6">
    <source>
        <dbReference type="Google" id="ProtNLM"/>
    </source>
</evidence>
<dbReference type="RefSeq" id="WP_137685581.1">
    <property type="nucleotide sequence ID" value="NZ_BIXZ01000020.1"/>
</dbReference>
<dbReference type="Proteomes" id="UP000304382">
    <property type="component" value="Unassembled WGS sequence"/>
</dbReference>
<proteinExistence type="predicted"/>
<dbReference type="InterPro" id="IPR029063">
    <property type="entry name" value="SAM-dependent_MTases_sf"/>
</dbReference>
<dbReference type="SUPFAM" id="SSF53335">
    <property type="entry name" value="S-adenosyl-L-methionine-dependent methyltransferases"/>
    <property type="match status" value="1"/>
</dbReference>
<evidence type="ECO:0000313" key="4">
    <source>
        <dbReference type="EMBL" id="GCF16213.1"/>
    </source>
</evidence>
<dbReference type="OrthoDB" id="21414at2157"/>
<evidence type="ECO:0000256" key="2">
    <source>
        <dbReference type="ARBA" id="ARBA00022679"/>
    </source>
</evidence>
<dbReference type="GO" id="GO:0032259">
    <property type="term" value="P:methylation"/>
    <property type="evidence" value="ECO:0007669"/>
    <property type="project" value="UniProtKB-KW"/>
</dbReference>
<dbReference type="AlphaFoldDB" id="A0A4C2EU98"/>
<protein>
    <recommendedName>
        <fullName evidence="6">Caffeoyl-CoA O-methyltransferase</fullName>
    </recommendedName>
</protein>
<name>A0A4C2EU98_9EURY</name>
<accession>A0A4C2EU98</accession>
<dbReference type="Pfam" id="PF01596">
    <property type="entry name" value="Methyltransf_3"/>
    <property type="match status" value="1"/>
</dbReference>
<dbReference type="PROSITE" id="PS51682">
    <property type="entry name" value="SAM_OMT_I"/>
    <property type="match status" value="1"/>
</dbReference>
<dbReference type="PANTHER" id="PTHR43167:SF1">
    <property type="entry name" value="PUTATIVE (AFU_ORTHOLOGUE AFUA_6G01830)-RELATED"/>
    <property type="match status" value="1"/>
</dbReference>
<dbReference type="PANTHER" id="PTHR43167">
    <property type="entry name" value="PUTATIVE (AFU_ORTHOLOGUE AFUA_6G01830)-RELATED"/>
    <property type="match status" value="1"/>
</dbReference>
<dbReference type="EMBL" id="BIXZ01000020">
    <property type="protein sequence ID" value="GCF16213.1"/>
    <property type="molecule type" value="Genomic_DNA"/>
</dbReference>